<evidence type="ECO:0000313" key="1">
    <source>
        <dbReference type="EMBL" id="MBB6053113.1"/>
    </source>
</evidence>
<dbReference type="RefSeq" id="WP_184203084.1">
    <property type="nucleotide sequence ID" value="NZ_JACHGW010000005.1"/>
</dbReference>
<comment type="caution">
    <text evidence="1">The sequence shown here is derived from an EMBL/GenBank/DDBJ whole genome shotgun (WGS) entry which is preliminary data.</text>
</comment>
<dbReference type="Proteomes" id="UP000520814">
    <property type="component" value="Unassembled WGS sequence"/>
</dbReference>
<gene>
    <name evidence="1" type="ORF">HNQ39_004945</name>
</gene>
<sequence length="223" mass="24184">MVFHVFGSPSSVDCDIVVFVDALPTLEDSKALAAQLAPELAAQLGTDKKLNVNFAVLHEGVITETLKGLPDETNNAALATYGFHPQPHPLAIARPVPRDLDAKRQRAARIVLSLYSRTPQREAVKRALSGDFVQRCAMLEVLDLAEPVDFGKNGTPEDIAKSIAFQLGQAVALSEGVELYTKEALAAHFPALAPALRREPLTPPDRQALEQLKRRFLSADCPS</sequence>
<dbReference type="EMBL" id="JACHGW010000005">
    <property type="protein sequence ID" value="MBB6053113.1"/>
    <property type="molecule type" value="Genomic_DNA"/>
</dbReference>
<evidence type="ECO:0008006" key="3">
    <source>
        <dbReference type="Google" id="ProtNLM"/>
    </source>
</evidence>
<protein>
    <recommendedName>
        <fullName evidence="3">Nucleotidyltransferase</fullName>
    </recommendedName>
</protein>
<dbReference type="AlphaFoldDB" id="A0A7W9SW74"/>
<organism evidence="1 2">
    <name type="scientific">Armatimonas rosea</name>
    <dbReference type="NCBI Taxonomy" id="685828"/>
    <lineage>
        <taxon>Bacteria</taxon>
        <taxon>Bacillati</taxon>
        <taxon>Armatimonadota</taxon>
        <taxon>Armatimonadia</taxon>
        <taxon>Armatimonadales</taxon>
        <taxon>Armatimonadaceae</taxon>
        <taxon>Armatimonas</taxon>
    </lineage>
</organism>
<keyword evidence="2" id="KW-1185">Reference proteome</keyword>
<reference evidence="1 2" key="1">
    <citation type="submission" date="2020-08" db="EMBL/GenBank/DDBJ databases">
        <title>Genomic Encyclopedia of Type Strains, Phase IV (KMG-IV): sequencing the most valuable type-strain genomes for metagenomic binning, comparative biology and taxonomic classification.</title>
        <authorList>
            <person name="Goeker M."/>
        </authorList>
    </citation>
    <scope>NUCLEOTIDE SEQUENCE [LARGE SCALE GENOMIC DNA]</scope>
    <source>
        <strain evidence="1 2">DSM 23562</strain>
    </source>
</reference>
<proteinExistence type="predicted"/>
<evidence type="ECO:0000313" key="2">
    <source>
        <dbReference type="Proteomes" id="UP000520814"/>
    </source>
</evidence>
<accession>A0A7W9SW74</accession>
<name>A0A7W9SW74_ARMRO</name>